<protein>
    <submittedName>
        <fullName evidence="1">Uncharacterized protein</fullName>
    </submittedName>
</protein>
<organism evidence="1 2">
    <name type="scientific">Nonomuraea helvata</name>
    <dbReference type="NCBI Taxonomy" id="37484"/>
    <lineage>
        <taxon>Bacteria</taxon>
        <taxon>Bacillati</taxon>
        <taxon>Actinomycetota</taxon>
        <taxon>Actinomycetes</taxon>
        <taxon>Streptosporangiales</taxon>
        <taxon>Streptosporangiaceae</taxon>
        <taxon>Nonomuraea</taxon>
    </lineage>
</organism>
<evidence type="ECO:0000313" key="2">
    <source>
        <dbReference type="Proteomes" id="UP001589532"/>
    </source>
</evidence>
<dbReference type="EMBL" id="JBHMBW010000054">
    <property type="protein sequence ID" value="MFB9629225.1"/>
    <property type="molecule type" value="Genomic_DNA"/>
</dbReference>
<keyword evidence="2" id="KW-1185">Reference proteome</keyword>
<dbReference type="RefSeq" id="WP_344985867.1">
    <property type="nucleotide sequence ID" value="NZ_BAAAXV010000001.1"/>
</dbReference>
<reference evidence="1 2" key="1">
    <citation type="submission" date="2024-09" db="EMBL/GenBank/DDBJ databases">
        <authorList>
            <person name="Sun Q."/>
            <person name="Mori K."/>
        </authorList>
    </citation>
    <scope>NUCLEOTIDE SEQUENCE [LARGE SCALE GENOMIC DNA]</scope>
    <source>
        <strain evidence="1 2">JCM 3143</strain>
    </source>
</reference>
<comment type="caution">
    <text evidence="1">The sequence shown here is derived from an EMBL/GenBank/DDBJ whole genome shotgun (WGS) entry which is preliminary data.</text>
</comment>
<proteinExistence type="predicted"/>
<gene>
    <name evidence="1" type="ORF">ACFFSA_39645</name>
</gene>
<accession>A0ABV5SC42</accession>
<dbReference type="Proteomes" id="UP001589532">
    <property type="component" value="Unassembled WGS sequence"/>
</dbReference>
<sequence length="47" mass="5358">MMSYLRRRIALLLANADRDLPEPDIHPWQNVNPVATEALAQLMWGGL</sequence>
<name>A0ABV5SC42_9ACTN</name>
<evidence type="ECO:0000313" key="1">
    <source>
        <dbReference type="EMBL" id="MFB9629225.1"/>
    </source>
</evidence>